<dbReference type="EMBL" id="FLQX01000101">
    <property type="protein sequence ID" value="SBT05659.1"/>
    <property type="molecule type" value="Genomic_DNA"/>
</dbReference>
<accession>A0A1A8XKE9</accession>
<protein>
    <recommendedName>
        <fullName evidence="4">YD repeat protein</fullName>
    </recommendedName>
</protein>
<evidence type="ECO:0000313" key="3">
    <source>
        <dbReference type="Proteomes" id="UP000199169"/>
    </source>
</evidence>
<evidence type="ECO:0000256" key="1">
    <source>
        <dbReference type="SAM" id="SignalP"/>
    </source>
</evidence>
<keyword evidence="3" id="KW-1185">Reference proteome</keyword>
<dbReference type="NCBIfam" id="TIGR01643">
    <property type="entry name" value="YD_repeat_2x"/>
    <property type="match status" value="2"/>
</dbReference>
<dbReference type="Gene3D" id="2.180.10.10">
    <property type="entry name" value="RHS repeat-associated core"/>
    <property type="match status" value="1"/>
</dbReference>
<dbReference type="InterPro" id="IPR031325">
    <property type="entry name" value="RHS_repeat"/>
</dbReference>
<keyword evidence="1" id="KW-0732">Signal</keyword>
<feature type="signal peptide" evidence="1">
    <location>
        <begin position="1"/>
        <end position="18"/>
    </location>
</feature>
<dbReference type="AlphaFoldDB" id="A0A1A8XKE9"/>
<organism evidence="2 3">
    <name type="scientific">Candidatus Accumulibacter aalborgensis</name>
    <dbReference type="NCBI Taxonomy" id="1860102"/>
    <lineage>
        <taxon>Bacteria</taxon>
        <taxon>Pseudomonadati</taxon>
        <taxon>Pseudomonadota</taxon>
        <taxon>Betaproteobacteria</taxon>
        <taxon>Candidatus Accumulibacter</taxon>
    </lineage>
</organism>
<sequence length="306" mass="30699">MVVAAMSTLLWAATTARAGTERFDYDALGRLVRHLDSSGTVTEYAYDGVGNILEVRGSSNAGPPTVGSVVPTAVRRGQSVRLEVNGNWLSGARVTTSDPELNISNALTSAVTGASFTLTASAAAALGARVFTLSTSRGSAIFSLMIDPQMPTVSFAPFPDALAAGQSQQVTIILSNPDQVAHTLTLAIANPAVASVSPASVTFPPGQTQASVSVSAIASGTTLLNARSATLAPAELAIYVSAPVAGASSAYAPMVGVLRPEAPGGGASSIGPFTAPNVGLFRPEAPGGVGSLIGPIVAPDVGVNRE</sequence>
<name>A0A1A8XKE9_9PROT</name>
<evidence type="ECO:0000313" key="2">
    <source>
        <dbReference type="EMBL" id="SBT05659.1"/>
    </source>
</evidence>
<dbReference type="InterPro" id="IPR006530">
    <property type="entry name" value="YD"/>
</dbReference>
<dbReference type="Pfam" id="PF05593">
    <property type="entry name" value="RHS_repeat"/>
    <property type="match status" value="1"/>
</dbReference>
<dbReference type="STRING" id="1860102.ACCAA_260035"/>
<proteinExistence type="predicted"/>
<gene>
    <name evidence="2" type="ORF">ACCAA_260035</name>
</gene>
<dbReference type="Proteomes" id="UP000199169">
    <property type="component" value="Unassembled WGS sequence"/>
</dbReference>
<evidence type="ECO:0008006" key="4">
    <source>
        <dbReference type="Google" id="ProtNLM"/>
    </source>
</evidence>
<reference evidence="2 3" key="1">
    <citation type="submission" date="2016-06" db="EMBL/GenBank/DDBJ databases">
        <authorList>
            <person name="Kjaerup R.B."/>
            <person name="Dalgaard T.S."/>
            <person name="Juul-Madsen H.R."/>
        </authorList>
    </citation>
    <scope>NUCLEOTIDE SEQUENCE [LARGE SCALE GENOMIC DNA]</scope>
    <source>
        <strain evidence="2">3</strain>
    </source>
</reference>
<feature type="chain" id="PRO_5008381504" description="YD repeat protein" evidence="1">
    <location>
        <begin position="19"/>
        <end position="306"/>
    </location>
</feature>